<dbReference type="Gene3D" id="3.90.850.10">
    <property type="entry name" value="Fumarylacetoacetase-like, C-terminal domain"/>
    <property type="match status" value="1"/>
</dbReference>
<dbReference type="InterPro" id="IPR036663">
    <property type="entry name" value="Fumarylacetoacetase_C_sf"/>
</dbReference>
<accession>A0A931FNA2</accession>
<dbReference type="GO" id="GO:0016787">
    <property type="term" value="F:hydrolase activity"/>
    <property type="evidence" value="ECO:0007669"/>
    <property type="project" value="UniProtKB-KW"/>
</dbReference>
<dbReference type="EMBL" id="JADQDO010000004">
    <property type="protein sequence ID" value="MBF9233839.1"/>
    <property type="molecule type" value="Genomic_DNA"/>
</dbReference>
<evidence type="ECO:0000259" key="3">
    <source>
        <dbReference type="Pfam" id="PF01557"/>
    </source>
</evidence>
<dbReference type="GO" id="GO:0046872">
    <property type="term" value="F:metal ion binding"/>
    <property type="evidence" value="ECO:0007669"/>
    <property type="project" value="UniProtKB-KW"/>
</dbReference>
<comment type="caution">
    <text evidence="4">The sequence shown here is derived from an EMBL/GenBank/DDBJ whole genome shotgun (WGS) entry which is preliminary data.</text>
</comment>
<keyword evidence="5" id="KW-1185">Reference proteome</keyword>
<feature type="domain" description="Fumarylacetoacetase-like C-terminal" evidence="3">
    <location>
        <begin position="75"/>
        <end position="276"/>
    </location>
</feature>
<dbReference type="Proteomes" id="UP000599312">
    <property type="component" value="Unassembled WGS sequence"/>
</dbReference>
<evidence type="ECO:0000256" key="1">
    <source>
        <dbReference type="ARBA" id="ARBA00010211"/>
    </source>
</evidence>
<dbReference type="SUPFAM" id="SSF56529">
    <property type="entry name" value="FAH"/>
    <property type="match status" value="1"/>
</dbReference>
<reference evidence="4" key="1">
    <citation type="submission" date="2020-11" db="EMBL/GenBank/DDBJ databases">
        <authorList>
            <person name="Kim M.K."/>
        </authorList>
    </citation>
    <scope>NUCLEOTIDE SEQUENCE</scope>
    <source>
        <strain evidence="4">BT350</strain>
    </source>
</reference>
<organism evidence="4 5">
    <name type="scientific">Microvirga alba</name>
    <dbReference type="NCBI Taxonomy" id="2791025"/>
    <lineage>
        <taxon>Bacteria</taxon>
        <taxon>Pseudomonadati</taxon>
        <taxon>Pseudomonadota</taxon>
        <taxon>Alphaproteobacteria</taxon>
        <taxon>Hyphomicrobiales</taxon>
        <taxon>Methylobacteriaceae</taxon>
        <taxon>Microvirga</taxon>
    </lineage>
</organism>
<evidence type="ECO:0000313" key="5">
    <source>
        <dbReference type="Proteomes" id="UP000599312"/>
    </source>
</evidence>
<dbReference type="InterPro" id="IPR011234">
    <property type="entry name" value="Fumarylacetoacetase-like_C"/>
</dbReference>
<evidence type="ECO:0000313" key="4">
    <source>
        <dbReference type="EMBL" id="MBF9233839.1"/>
    </source>
</evidence>
<evidence type="ECO:0000256" key="2">
    <source>
        <dbReference type="ARBA" id="ARBA00022723"/>
    </source>
</evidence>
<dbReference type="AlphaFoldDB" id="A0A931FNA2"/>
<gene>
    <name evidence="4" type="ORF">I2H38_10675</name>
</gene>
<keyword evidence="2" id="KW-0479">Metal-binding</keyword>
<dbReference type="PANTHER" id="PTHR42796:SF4">
    <property type="entry name" value="FUMARYLACETOACETATE HYDROLASE DOMAIN-CONTAINING PROTEIN 2A"/>
    <property type="match status" value="1"/>
</dbReference>
<proteinExistence type="inferred from homology"/>
<dbReference type="Pfam" id="PF01557">
    <property type="entry name" value="FAA_hydrolase"/>
    <property type="match status" value="1"/>
</dbReference>
<dbReference type="RefSeq" id="WP_196271831.1">
    <property type="nucleotide sequence ID" value="NZ_JADQDO010000004.1"/>
</dbReference>
<protein>
    <submittedName>
        <fullName evidence="4">Fumarylacetoacetate hydrolase family protein</fullName>
    </submittedName>
</protein>
<dbReference type="PANTHER" id="PTHR42796">
    <property type="entry name" value="FUMARYLACETOACETATE HYDROLASE DOMAIN-CONTAINING PROTEIN 2A-RELATED"/>
    <property type="match status" value="1"/>
</dbReference>
<keyword evidence="4" id="KW-0378">Hydrolase</keyword>
<comment type="similarity">
    <text evidence="1">Belongs to the FAH family.</text>
</comment>
<sequence length="280" mass="29863">MKFASYIKNGTATFGALSGEGLVTLAARLPGIETLRGAIEANRLAELGAIARETTPDVSLVEVTFLPIIPEPSKTLCVGANYRDHAAEAGKTEKAWPGYFIRVDDTIVGHDMPLEAPQASEQFDFEGELALVIGKPGRHILESEALSYVAGYTCFMDGSVRDYQKRCISAGKNFQASGSSGPFLVTADEIPDPSTLSLSTFLNGERVQHSGLDMLIHSIPKTIAYLSTIIQLRPGDVIATGTPAGVGHARQPPLWMKPGDRISVEISEIGRLSNPIIAGA</sequence>
<name>A0A931FNA2_9HYPH</name>
<dbReference type="InterPro" id="IPR051121">
    <property type="entry name" value="FAH"/>
</dbReference>
<dbReference type="GO" id="GO:0044281">
    <property type="term" value="P:small molecule metabolic process"/>
    <property type="evidence" value="ECO:0007669"/>
    <property type="project" value="UniProtKB-ARBA"/>
</dbReference>